<feature type="binding site" evidence="5">
    <location>
        <begin position="216"/>
        <end position="219"/>
    </location>
    <ligand>
        <name>substrate</name>
    </ligand>
</feature>
<evidence type="ECO:0000256" key="2">
    <source>
        <dbReference type="ARBA" id="ARBA00022679"/>
    </source>
</evidence>
<comment type="catalytic activity">
    <reaction evidence="4 5">
        <text>L-glutaminyl-[peptide chain release factor] + S-adenosyl-L-methionine = N(5)-methyl-L-glutaminyl-[peptide chain release factor] + S-adenosyl-L-homocysteine + H(+)</text>
        <dbReference type="Rhea" id="RHEA:42896"/>
        <dbReference type="Rhea" id="RHEA-COMP:10271"/>
        <dbReference type="Rhea" id="RHEA-COMP:10272"/>
        <dbReference type="ChEBI" id="CHEBI:15378"/>
        <dbReference type="ChEBI" id="CHEBI:30011"/>
        <dbReference type="ChEBI" id="CHEBI:57856"/>
        <dbReference type="ChEBI" id="CHEBI:59789"/>
        <dbReference type="ChEBI" id="CHEBI:61891"/>
        <dbReference type="EC" id="2.1.1.297"/>
    </reaction>
</comment>
<dbReference type="CDD" id="cd02440">
    <property type="entry name" value="AdoMet_MTases"/>
    <property type="match status" value="1"/>
</dbReference>
<keyword evidence="3 5" id="KW-0949">S-adenosyl-L-methionine</keyword>
<evidence type="ECO:0000256" key="5">
    <source>
        <dbReference type="HAMAP-Rule" id="MF_02126"/>
    </source>
</evidence>
<dbReference type="PROSITE" id="PS00092">
    <property type="entry name" value="N6_MTASE"/>
    <property type="match status" value="1"/>
</dbReference>
<dbReference type="InterPro" id="IPR040758">
    <property type="entry name" value="PrmC_N"/>
</dbReference>
<protein>
    <recommendedName>
        <fullName evidence="5">Release factor glutamine methyltransferase</fullName>
        <shortName evidence="5">RF MTase</shortName>
        <ecNumber evidence="5">2.1.1.297</ecNumber>
    </recommendedName>
    <alternativeName>
        <fullName evidence="5">N5-glutamine methyltransferase PrmC</fullName>
    </alternativeName>
    <alternativeName>
        <fullName evidence="5">Protein-(glutamine-N5) MTase PrmC</fullName>
    </alternativeName>
    <alternativeName>
        <fullName evidence="5">Protein-glutamine N-methyltransferase PrmC</fullName>
    </alternativeName>
</protein>
<evidence type="ECO:0000259" key="6">
    <source>
        <dbReference type="Pfam" id="PF05175"/>
    </source>
</evidence>
<feature type="binding site" evidence="5">
    <location>
        <begin position="143"/>
        <end position="147"/>
    </location>
    <ligand>
        <name>S-adenosyl-L-methionine</name>
        <dbReference type="ChEBI" id="CHEBI:59789"/>
    </ligand>
</feature>
<keyword evidence="9" id="KW-1185">Reference proteome</keyword>
<dbReference type="InterPro" id="IPR029063">
    <property type="entry name" value="SAM-dependent_MTases_sf"/>
</dbReference>
<dbReference type="GO" id="GO:0032259">
    <property type="term" value="P:methylation"/>
    <property type="evidence" value="ECO:0007669"/>
    <property type="project" value="UniProtKB-KW"/>
</dbReference>
<dbReference type="EMBL" id="SUMG01000007">
    <property type="protein sequence ID" value="NBG88344.1"/>
    <property type="molecule type" value="Genomic_DNA"/>
</dbReference>
<accession>A0AA43XLA2</accession>
<dbReference type="Gene3D" id="1.10.8.10">
    <property type="entry name" value="DNA helicase RuvA subunit, C-terminal domain"/>
    <property type="match status" value="1"/>
</dbReference>
<gene>
    <name evidence="5 8" type="primary">prmC</name>
    <name evidence="8" type="ORF">ISALK_07495</name>
</gene>
<dbReference type="Pfam" id="PF05175">
    <property type="entry name" value="MTS"/>
    <property type="match status" value="1"/>
</dbReference>
<feature type="domain" description="Methyltransferase small" evidence="6">
    <location>
        <begin position="138"/>
        <end position="219"/>
    </location>
</feature>
<dbReference type="InterPro" id="IPR019874">
    <property type="entry name" value="RF_methyltr_PrmC"/>
</dbReference>
<feature type="domain" description="Release factor glutamine methyltransferase N-terminal" evidence="7">
    <location>
        <begin position="8"/>
        <end position="78"/>
    </location>
</feature>
<dbReference type="PANTHER" id="PTHR18895">
    <property type="entry name" value="HEMK METHYLTRANSFERASE"/>
    <property type="match status" value="1"/>
</dbReference>
<dbReference type="RefSeq" id="WP_160720808.1">
    <property type="nucleotide sequence ID" value="NZ_SUMG01000007.1"/>
</dbReference>
<dbReference type="NCBIfam" id="TIGR00536">
    <property type="entry name" value="hemK_fam"/>
    <property type="match status" value="1"/>
</dbReference>
<evidence type="ECO:0000313" key="9">
    <source>
        <dbReference type="Proteomes" id="UP000449710"/>
    </source>
</evidence>
<keyword evidence="2 5" id="KW-0808">Transferase</keyword>
<evidence type="ECO:0000256" key="1">
    <source>
        <dbReference type="ARBA" id="ARBA00022603"/>
    </source>
</evidence>
<reference evidence="8 9" key="1">
    <citation type="submission" date="2019-04" db="EMBL/GenBank/DDBJ databases">
        <title>Isachenkonia alkalipeptolytica gen. nov. sp. nov. a new anaerobic, alkiliphilic organothrophic bacterium capable to reduce synthesized ferrihydrite isolated from a soda lake.</title>
        <authorList>
            <person name="Toshchakov S.V."/>
            <person name="Zavarzina D.G."/>
            <person name="Zhilina T.N."/>
            <person name="Kostrikina N.A."/>
            <person name="Kublanov I.V."/>
        </authorList>
    </citation>
    <scope>NUCLEOTIDE SEQUENCE [LARGE SCALE GENOMIC DNA]</scope>
    <source>
        <strain evidence="8 9">Z-1701</strain>
    </source>
</reference>
<evidence type="ECO:0000313" key="8">
    <source>
        <dbReference type="EMBL" id="NBG88344.1"/>
    </source>
</evidence>
<feature type="binding site" evidence="5">
    <location>
        <position position="166"/>
    </location>
    <ligand>
        <name>S-adenosyl-L-methionine</name>
        <dbReference type="ChEBI" id="CHEBI:59789"/>
    </ligand>
</feature>
<evidence type="ECO:0000256" key="4">
    <source>
        <dbReference type="ARBA" id="ARBA00048391"/>
    </source>
</evidence>
<comment type="function">
    <text evidence="5">Methylates the class 1 translation termination release factors RF1/PrfA and RF2/PrfB on the glutamine residue of the universally conserved GGQ motif.</text>
</comment>
<dbReference type="GO" id="GO:0102559">
    <property type="term" value="F:peptide chain release factor N(5)-glutamine methyltransferase activity"/>
    <property type="evidence" value="ECO:0007669"/>
    <property type="project" value="UniProtKB-EC"/>
</dbReference>
<dbReference type="InterPro" id="IPR007848">
    <property type="entry name" value="Small_mtfrase_dom"/>
</dbReference>
<dbReference type="AlphaFoldDB" id="A0AA43XLA2"/>
<name>A0AA43XLA2_9CLOT</name>
<comment type="caution">
    <text evidence="5">Lacks conserved residue(s) required for the propagation of feature annotation.</text>
</comment>
<dbReference type="InterPro" id="IPR002052">
    <property type="entry name" value="DNA_methylase_N6_adenine_CS"/>
</dbReference>
<feature type="binding site" evidence="5">
    <location>
        <position position="216"/>
    </location>
    <ligand>
        <name>S-adenosyl-L-methionine</name>
        <dbReference type="ChEBI" id="CHEBI:59789"/>
    </ligand>
</feature>
<proteinExistence type="inferred from homology"/>
<evidence type="ECO:0000256" key="3">
    <source>
        <dbReference type="ARBA" id="ARBA00022691"/>
    </source>
</evidence>
<dbReference type="GO" id="GO:0003676">
    <property type="term" value="F:nucleic acid binding"/>
    <property type="evidence" value="ECO:0007669"/>
    <property type="project" value="InterPro"/>
</dbReference>
<dbReference type="PANTHER" id="PTHR18895:SF74">
    <property type="entry name" value="MTRF1L RELEASE FACTOR GLUTAMINE METHYLTRANSFERASE"/>
    <property type="match status" value="1"/>
</dbReference>
<dbReference type="Pfam" id="PF17827">
    <property type="entry name" value="PrmC_N"/>
    <property type="match status" value="1"/>
</dbReference>
<organism evidence="8 9">
    <name type="scientific">Isachenkonia alkalipeptolytica</name>
    <dbReference type="NCBI Taxonomy" id="2565777"/>
    <lineage>
        <taxon>Bacteria</taxon>
        <taxon>Bacillati</taxon>
        <taxon>Bacillota</taxon>
        <taxon>Clostridia</taxon>
        <taxon>Eubacteriales</taxon>
        <taxon>Clostridiaceae</taxon>
        <taxon>Isachenkonia</taxon>
    </lineage>
</organism>
<evidence type="ECO:0000259" key="7">
    <source>
        <dbReference type="Pfam" id="PF17827"/>
    </source>
</evidence>
<dbReference type="EC" id="2.1.1.297" evidence="5"/>
<keyword evidence="1 5" id="KW-0489">Methyltransferase</keyword>
<dbReference type="SUPFAM" id="SSF53335">
    <property type="entry name" value="S-adenosyl-L-methionine-dependent methyltransferases"/>
    <property type="match status" value="1"/>
</dbReference>
<dbReference type="NCBIfam" id="TIGR03534">
    <property type="entry name" value="RF_mod_PrmC"/>
    <property type="match status" value="1"/>
</dbReference>
<dbReference type="InterPro" id="IPR050320">
    <property type="entry name" value="N5-glutamine_MTase"/>
</dbReference>
<comment type="similarity">
    <text evidence="5">Belongs to the protein N5-glutamine methyltransferase family. PrmC subfamily.</text>
</comment>
<comment type="caution">
    <text evidence="8">The sequence shown here is derived from an EMBL/GenBank/DDBJ whole genome shotgun (WGS) entry which is preliminary data.</text>
</comment>
<dbReference type="HAMAP" id="MF_02126">
    <property type="entry name" value="RF_methyltr_PrmC"/>
    <property type="match status" value="1"/>
</dbReference>
<dbReference type="Proteomes" id="UP000449710">
    <property type="component" value="Unassembled WGS sequence"/>
</dbReference>
<sequence length="309" mass="35394">MEKQRIGELLQWGKSQLRETKLRTPDLDAEVLLMEVLNAERVVLHVYPEREVEPEQLEAYKSWIRRRKKEEPLHYITGKKEFMGLELHVEKGVLIPRGDTEVVVEAGIEILKKIAEKKGFQKAEITEVEKASRIGELRALDIGVGSGAIAVSLLHYVKNLYMVGTDVSDTPLTVTEINAEKHQVAHRLGLFRGSLFEPVNRGLKPEEREFDLIISNPPYIPYEGKDGLDREVKDHEPEEALFAKDQGLYYYRKIAEEAPAYLKKDGYLIFEIGWDQGISVRRIVEQAGFTGAYILKDLENRDRVVIGKR</sequence>
<dbReference type="Gene3D" id="3.40.50.150">
    <property type="entry name" value="Vaccinia Virus protein VP39"/>
    <property type="match status" value="1"/>
</dbReference>
<dbReference type="InterPro" id="IPR004556">
    <property type="entry name" value="HemK-like"/>
</dbReference>